<proteinExistence type="inferred from homology"/>
<dbReference type="InterPro" id="IPR013892">
    <property type="entry name" value="Cyt_c_biogenesis_Cmc1-like"/>
</dbReference>
<keyword evidence="5" id="KW-1185">Reference proteome</keyword>
<evidence type="ECO:0000256" key="1">
    <source>
        <dbReference type="ARBA" id="ARBA00007347"/>
    </source>
</evidence>
<evidence type="ECO:0000313" key="4">
    <source>
        <dbReference type="EMBL" id="KZV85531.1"/>
    </source>
</evidence>
<comment type="similarity">
    <text evidence="1 3">Belongs to the CMC family.</text>
</comment>
<dbReference type="Pfam" id="PF08583">
    <property type="entry name" value="Cmc1"/>
    <property type="match status" value="1"/>
</dbReference>
<dbReference type="Proteomes" id="UP000077266">
    <property type="component" value="Unassembled WGS sequence"/>
</dbReference>
<keyword evidence="3" id="KW-0496">Mitochondrion</keyword>
<accession>A0A165DWM7</accession>
<dbReference type="FunCoup" id="A0A165DWM7">
    <property type="interactions" value="172"/>
</dbReference>
<keyword evidence="3" id="KW-0143">Chaperone</keyword>
<keyword evidence="3" id="KW-0472">Membrane</keyword>
<reference evidence="4 5" key="1">
    <citation type="journal article" date="2016" name="Mol. Biol. Evol.">
        <title>Comparative Genomics of Early-Diverging Mushroom-Forming Fungi Provides Insights into the Origins of Lignocellulose Decay Capabilities.</title>
        <authorList>
            <person name="Nagy L.G."/>
            <person name="Riley R."/>
            <person name="Tritt A."/>
            <person name="Adam C."/>
            <person name="Daum C."/>
            <person name="Floudas D."/>
            <person name="Sun H."/>
            <person name="Yadav J.S."/>
            <person name="Pangilinan J."/>
            <person name="Larsson K.H."/>
            <person name="Matsuura K."/>
            <person name="Barry K."/>
            <person name="Labutti K."/>
            <person name="Kuo R."/>
            <person name="Ohm R.A."/>
            <person name="Bhattacharya S.S."/>
            <person name="Shirouzu T."/>
            <person name="Yoshinaga Y."/>
            <person name="Martin F.M."/>
            <person name="Grigoriev I.V."/>
            <person name="Hibbett D.S."/>
        </authorList>
    </citation>
    <scope>NUCLEOTIDE SEQUENCE [LARGE SCALE GENOMIC DNA]</scope>
    <source>
        <strain evidence="4 5">HHB12029</strain>
    </source>
</reference>
<organism evidence="4 5">
    <name type="scientific">Exidia glandulosa HHB12029</name>
    <dbReference type="NCBI Taxonomy" id="1314781"/>
    <lineage>
        <taxon>Eukaryota</taxon>
        <taxon>Fungi</taxon>
        <taxon>Dikarya</taxon>
        <taxon>Basidiomycota</taxon>
        <taxon>Agaricomycotina</taxon>
        <taxon>Agaricomycetes</taxon>
        <taxon>Auriculariales</taxon>
        <taxon>Exidiaceae</taxon>
        <taxon>Exidia</taxon>
    </lineage>
</organism>
<keyword evidence="2" id="KW-1015">Disulfide bond</keyword>
<dbReference type="OrthoDB" id="532630at2759"/>
<dbReference type="GO" id="GO:0005743">
    <property type="term" value="C:mitochondrial inner membrane"/>
    <property type="evidence" value="ECO:0007669"/>
    <property type="project" value="UniProtKB-SubCell"/>
</dbReference>
<dbReference type="EMBL" id="KV426185">
    <property type="protein sequence ID" value="KZV85531.1"/>
    <property type="molecule type" value="Genomic_DNA"/>
</dbReference>
<dbReference type="InParanoid" id="A0A165DWM7"/>
<evidence type="ECO:0000313" key="5">
    <source>
        <dbReference type="Proteomes" id="UP000077266"/>
    </source>
</evidence>
<gene>
    <name evidence="4" type="ORF">EXIGLDRAFT_654017</name>
</gene>
<sequence>MHPLLTDTRREVCKEFVEALEACHASPFKKYTGQCNGIKHELNMCLRHLRVETAEKNRAEARLRKQKFEDSMKENEV</sequence>
<comment type="function">
    <text evidence="3">Required for mitochondrial cytochrome c oxidase (COX) assembly and respiration.</text>
</comment>
<keyword evidence="3" id="KW-0999">Mitochondrion inner membrane</keyword>
<protein>
    <recommendedName>
        <fullName evidence="3">COX assembly mitochondrial protein</fullName>
    </recommendedName>
</protein>
<name>A0A165DWM7_EXIGL</name>
<dbReference type="AlphaFoldDB" id="A0A165DWM7"/>
<comment type="subcellular location">
    <subcellularLocation>
        <location evidence="3">Mitochondrion inner membrane</location>
    </subcellularLocation>
</comment>
<evidence type="ECO:0000256" key="3">
    <source>
        <dbReference type="RuleBase" id="RU364104"/>
    </source>
</evidence>
<dbReference type="STRING" id="1314781.A0A165DWM7"/>
<evidence type="ECO:0000256" key="2">
    <source>
        <dbReference type="ARBA" id="ARBA00023157"/>
    </source>
</evidence>